<evidence type="ECO:0000256" key="5">
    <source>
        <dbReference type="ARBA" id="ARBA00023136"/>
    </source>
</evidence>
<reference evidence="8" key="1">
    <citation type="submission" date="2012-06" db="EMBL/GenBank/DDBJ databases">
        <title>The genome sequence of Coniosporium apollinis CBS 100218.</title>
        <authorList>
            <consortium name="The Broad Institute Genome Sequencing Platform"/>
            <person name="Cuomo C."/>
            <person name="Gorbushina A."/>
            <person name="Noack S."/>
            <person name="Walker B."/>
            <person name="Young S.K."/>
            <person name="Zeng Q."/>
            <person name="Gargeya S."/>
            <person name="Fitzgerald M."/>
            <person name="Haas B."/>
            <person name="Abouelleil A."/>
            <person name="Alvarado L."/>
            <person name="Arachchi H.M."/>
            <person name="Berlin A.M."/>
            <person name="Chapman S.B."/>
            <person name="Goldberg J."/>
            <person name="Griggs A."/>
            <person name="Gujja S."/>
            <person name="Hansen M."/>
            <person name="Howarth C."/>
            <person name="Imamovic A."/>
            <person name="Larimer J."/>
            <person name="McCowan C."/>
            <person name="Montmayeur A."/>
            <person name="Murphy C."/>
            <person name="Neiman D."/>
            <person name="Pearson M."/>
            <person name="Priest M."/>
            <person name="Roberts A."/>
            <person name="Saif S."/>
            <person name="Shea T."/>
            <person name="Sisk P."/>
            <person name="Sykes S."/>
            <person name="Wortman J."/>
            <person name="Nusbaum C."/>
            <person name="Birren B."/>
        </authorList>
    </citation>
    <scope>NUCLEOTIDE SEQUENCE [LARGE SCALE GENOMIC DNA]</scope>
    <source>
        <strain evidence="8">CBS 100218</strain>
    </source>
</reference>
<comment type="similarity">
    <text evidence="2">Belongs to the TMEM170 family.</text>
</comment>
<feature type="transmembrane region" description="Helical" evidence="6">
    <location>
        <begin position="161"/>
        <end position="182"/>
    </location>
</feature>
<dbReference type="GeneID" id="19904898"/>
<dbReference type="Pfam" id="PF10190">
    <property type="entry name" value="Tmemb_170"/>
    <property type="match status" value="1"/>
</dbReference>
<dbReference type="STRING" id="1168221.R7Z2S6"/>
<name>R7Z2S6_CONA1</name>
<dbReference type="PANTHER" id="PTHR22779:SF6">
    <property type="entry name" value="SD17342P"/>
    <property type="match status" value="1"/>
</dbReference>
<keyword evidence="4 6" id="KW-1133">Transmembrane helix</keyword>
<dbReference type="RefSeq" id="XP_007783646.1">
    <property type="nucleotide sequence ID" value="XM_007785456.1"/>
</dbReference>
<dbReference type="OMA" id="FPMQGGL"/>
<dbReference type="eggNOG" id="ENOG502S0YM">
    <property type="taxonomic scope" value="Eukaryota"/>
</dbReference>
<dbReference type="EMBL" id="JH767595">
    <property type="protein sequence ID" value="EON68329.1"/>
    <property type="molecule type" value="Genomic_DNA"/>
</dbReference>
<protein>
    <recommendedName>
        <fullName evidence="9">Integral membrane protein</fullName>
    </recommendedName>
</protein>
<sequence length="186" mass="20738">MPRLVIGTVVCAVVFWQFTWTLNTNLLFQLLKALRSPWDASERSMSFFDLRLTDPAPADYVVPLFPSLYWPFPVGGDQANYLYCASDIWRFTLIWTLIFFGAVHLATSGYAVAVQWRSWKIIWIVPIVYAVVGGIVAVIAGSVVGGLLGGVYNAGYLRMSTWIPFVWAFICTLVLILSSFAIQGGL</sequence>
<evidence type="ECO:0000256" key="2">
    <source>
        <dbReference type="ARBA" id="ARBA00006325"/>
    </source>
</evidence>
<dbReference type="OrthoDB" id="2131401at2759"/>
<evidence type="ECO:0000313" key="7">
    <source>
        <dbReference type="EMBL" id="EON68329.1"/>
    </source>
</evidence>
<dbReference type="AlphaFoldDB" id="R7Z2S6"/>
<gene>
    <name evidence="7" type="ORF">W97_07587</name>
</gene>
<comment type="subcellular location">
    <subcellularLocation>
        <location evidence="1">Membrane</location>
        <topology evidence="1">Multi-pass membrane protein</topology>
    </subcellularLocation>
</comment>
<evidence type="ECO:0000256" key="4">
    <source>
        <dbReference type="ARBA" id="ARBA00022989"/>
    </source>
</evidence>
<keyword evidence="3 6" id="KW-0812">Transmembrane</keyword>
<organism evidence="7 8">
    <name type="scientific">Coniosporium apollinis (strain CBS 100218)</name>
    <name type="common">Rock-inhabiting black yeast</name>
    <dbReference type="NCBI Taxonomy" id="1168221"/>
    <lineage>
        <taxon>Eukaryota</taxon>
        <taxon>Fungi</taxon>
        <taxon>Dikarya</taxon>
        <taxon>Ascomycota</taxon>
        <taxon>Pezizomycotina</taxon>
        <taxon>Dothideomycetes</taxon>
        <taxon>Dothideomycetes incertae sedis</taxon>
        <taxon>Coniosporium</taxon>
    </lineage>
</organism>
<dbReference type="GO" id="GO:0016020">
    <property type="term" value="C:membrane"/>
    <property type="evidence" value="ECO:0007669"/>
    <property type="project" value="UniProtKB-SubCell"/>
</dbReference>
<evidence type="ECO:0000256" key="1">
    <source>
        <dbReference type="ARBA" id="ARBA00004141"/>
    </source>
</evidence>
<proteinExistence type="inferred from homology"/>
<evidence type="ECO:0000256" key="6">
    <source>
        <dbReference type="SAM" id="Phobius"/>
    </source>
</evidence>
<evidence type="ECO:0000256" key="3">
    <source>
        <dbReference type="ARBA" id="ARBA00022692"/>
    </source>
</evidence>
<keyword evidence="5 6" id="KW-0472">Membrane</keyword>
<dbReference type="PANTHER" id="PTHR22779">
    <property type="entry name" value="SD17342P"/>
    <property type="match status" value="1"/>
</dbReference>
<feature type="transmembrane region" description="Helical" evidence="6">
    <location>
        <begin position="93"/>
        <end position="114"/>
    </location>
</feature>
<dbReference type="HOGENOM" id="CLU_071343_1_0_1"/>
<evidence type="ECO:0000313" key="8">
    <source>
        <dbReference type="Proteomes" id="UP000016924"/>
    </source>
</evidence>
<dbReference type="Proteomes" id="UP000016924">
    <property type="component" value="Unassembled WGS sequence"/>
</dbReference>
<accession>R7Z2S6</accession>
<keyword evidence="8" id="KW-1185">Reference proteome</keyword>
<feature type="transmembrane region" description="Helical" evidence="6">
    <location>
        <begin position="121"/>
        <end position="149"/>
    </location>
</feature>
<dbReference type="InterPro" id="IPR019334">
    <property type="entry name" value="TMEM170A/B/YPR153W-like"/>
</dbReference>
<evidence type="ECO:0008006" key="9">
    <source>
        <dbReference type="Google" id="ProtNLM"/>
    </source>
</evidence>